<dbReference type="AlphaFoldDB" id="A0AAE0VKD9"/>
<dbReference type="EMBL" id="JAEAOA010001962">
    <property type="protein sequence ID" value="KAK3579960.1"/>
    <property type="molecule type" value="Genomic_DNA"/>
</dbReference>
<keyword evidence="1" id="KW-1133">Transmembrane helix</keyword>
<keyword evidence="1" id="KW-0812">Transmembrane</keyword>
<dbReference type="Proteomes" id="UP001195483">
    <property type="component" value="Unassembled WGS sequence"/>
</dbReference>
<evidence type="ECO:0000313" key="3">
    <source>
        <dbReference type="EMBL" id="KAK3579960.1"/>
    </source>
</evidence>
<dbReference type="InterPro" id="IPR003609">
    <property type="entry name" value="Pan_app"/>
</dbReference>
<dbReference type="Pfam" id="PF08277">
    <property type="entry name" value="PAN_3"/>
    <property type="match status" value="1"/>
</dbReference>
<evidence type="ECO:0000313" key="4">
    <source>
        <dbReference type="Proteomes" id="UP001195483"/>
    </source>
</evidence>
<reference evidence="3" key="2">
    <citation type="journal article" date="2021" name="Genome Biol. Evol.">
        <title>Developing a high-quality reference genome for a parasitic bivalve with doubly uniparental inheritance (Bivalvia: Unionida).</title>
        <authorList>
            <person name="Smith C.H."/>
        </authorList>
    </citation>
    <scope>NUCLEOTIDE SEQUENCE</scope>
    <source>
        <strain evidence="3">CHS0354</strain>
        <tissue evidence="3">Mantle</tissue>
    </source>
</reference>
<comment type="caution">
    <text evidence="3">The sequence shown here is derived from an EMBL/GenBank/DDBJ whole genome shotgun (WGS) entry which is preliminary data.</text>
</comment>
<accession>A0AAE0VKD9</accession>
<evidence type="ECO:0000256" key="1">
    <source>
        <dbReference type="SAM" id="Phobius"/>
    </source>
</evidence>
<keyword evidence="4" id="KW-1185">Reference proteome</keyword>
<protein>
    <recommendedName>
        <fullName evidence="2">Apple domain-containing protein</fullName>
    </recommendedName>
</protein>
<sequence>MGTSSTSSNKIISVTGYTGTGKMTFQISYYEQSSNWLSAYTTCQTRGQGELLRIFNITLIADVFRSNNIDITTEIWTSIIYPINRDGGARSWFDAYSCEDYLGLQQSNYTTDTCLSMTVGESSAARLCTDNRSFACVLSAEPFLYHVGMDVSPESASLFLVDQKIVTANECLEFCVNREACIAFTAYTNASNCTMYSLTNITKKLIEYNITNGHQSATHAIKNQNTFNVKPDMPLPASLTYPSCPQSGAISVAKTVLPLDSSTEMNTLTVKPAPGEHTASTSVQSTSVYTFSQAYITDNSLRYSYLITISSSVFLETNSLLGQGLTDSTSTNDFSGSMYSSLSPSYVITANADTLHAHYSTYASLHASQQLSLTHEMIEYSLSTIATTFVPESSYDYLKTLGTKCSCQCTEKSLVSLAITEQQIKENIEKIKEELHIDRKSTNTYIRGLISADDKRISAQTIGASAVVILIGLLLAVVILDLNNFYQSGLMFLDNVRDLFPRNQP</sequence>
<dbReference type="SUPFAM" id="SSF56436">
    <property type="entry name" value="C-type lectin-like"/>
    <property type="match status" value="1"/>
</dbReference>
<dbReference type="PROSITE" id="PS50948">
    <property type="entry name" value="PAN"/>
    <property type="match status" value="1"/>
</dbReference>
<organism evidence="3 4">
    <name type="scientific">Potamilus streckersoni</name>
    <dbReference type="NCBI Taxonomy" id="2493646"/>
    <lineage>
        <taxon>Eukaryota</taxon>
        <taxon>Metazoa</taxon>
        <taxon>Spiralia</taxon>
        <taxon>Lophotrochozoa</taxon>
        <taxon>Mollusca</taxon>
        <taxon>Bivalvia</taxon>
        <taxon>Autobranchia</taxon>
        <taxon>Heteroconchia</taxon>
        <taxon>Palaeoheterodonta</taxon>
        <taxon>Unionida</taxon>
        <taxon>Unionoidea</taxon>
        <taxon>Unionidae</taxon>
        <taxon>Ambleminae</taxon>
        <taxon>Lampsilini</taxon>
        <taxon>Potamilus</taxon>
    </lineage>
</organism>
<feature type="domain" description="Apple" evidence="2">
    <location>
        <begin position="136"/>
        <end position="221"/>
    </location>
</feature>
<name>A0AAE0VKD9_9BIVA</name>
<proteinExistence type="predicted"/>
<keyword evidence="1" id="KW-0472">Membrane</keyword>
<dbReference type="CDD" id="cd00037">
    <property type="entry name" value="CLECT"/>
    <property type="match status" value="1"/>
</dbReference>
<reference evidence="3" key="1">
    <citation type="journal article" date="2021" name="Genome Biol. Evol.">
        <title>A High-Quality Reference Genome for a Parasitic Bivalve with Doubly Uniparental Inheritance (Bivalvia: Unionida).</title>
        <authorList>
            <person name="Smith C.H."/>
        </authorList>
    </citation>
    <scope>NUCLEOTIDE SEQUENCE</scope>
    <source>
        <strain evidence="3">CHS0354</strain>
    </source>
</reference>
<dbReference type="InterPro" id="IPR006583">
    <property type="entry name" value="PAN-3_domain"/>
</dbReference>
<dbReference type="InterPro" id="IPR016187">
    <property type="entry name" value="CTDL_fold"/>
</dbReference>
<feature type="transmembrane region" description="Helical" evidence="1">
    <location>
        <begin position="462"/>
        <end position="482"/>
    </location>
</feature>
<evidence type="ECO:0000259" key="2">
    <source>
        <dbReference type="PROSITE" id="PS50948"/>
    </source>
</evidence>
<gene>
    <name evidence="3" type="ORF">CHS0354_033478</name>
</gene>
<reference evidence="3" key="3">
    <citation type="submission" date="2023-05" db="EMBL/GenBank/DDBJ databases">
        <authorList>
            <person name="Smith C.H."/>
        </authorList>
    </citation>
    <scope>NUCLEOTIDE SEQUENCE</scope>
    <source>
        <strain evidence="3">CHS0354</strain>
        <tissue evidence="3">Mantle</tissue>
    </source>
</reference>